<sequence>MDAENSDTENGNNLTEDSALCSASRNVLVEKTYSIEVIICAFYRALTDNLMKKFSIEDCEVFISTYHLIRNYREITNGQLPTEIDFNDKATCLGYLHRYAACHTALVLEAVSTMFDSPSNDLSLKINGHRLNVVFLGSGPGNDVLGFLIALYGNHEQILDLDVTVVDKMSGWEEFFNETIKLFKRIKKPKYIKDRNIFDEVNVTSSFISADLADFDEWSDELFDKLENADVVFFVKSLSHIPNFEKRNVLQNVVDCMESESLPVYIDYPYPSRVFSSLNSSLRSAYHSPKDKYKFGYKYSKFGWPNNTFCHAEVRIFERR</sequence>
<evidence type="ECO:0000313" key="1">
    <source>
        <dbReference type="EMBL" id="KAF8782515.1"/>
    </source>
</evidence>
<keyword evidence="2" id="KW-1185">Reference proteome</keyword>
<evidence type="ECO:0000313" key="2">
    <source>
        <dbReference type="Proteomes" id="UP000807504"/>
    </source>
</evidence>
<name>A0A8T0EW12_ARGBR</name>
<protein>
    <submittedName>
        <fullName evidence="1">Uncharacterized protein</fullName>
    </submittedName>
</protein>
<dbReference type="Proteomes" id="UP000807504">
    <property type="component" value="Unassembled WGS sequence"/>
</dbReference>
<gene>
    <name evidence="1" type="ORF">HNY73_012787</name>
</gene>
<dbReference type="EMBL" id="JABXBU010001863">
    <property type="protein sequence ID" value="KAF8782515.1"/>
    <property type="molecule type" value="Genomic_DNA"/>
</dbReference>
<organism evidence="1 2">
    <name type="scientific">Argiope bruennichi</name>
    <name type="common">Wasp spider</name>
    <name type="synonym">Aranea bruennichi</name>
    <dbReference type="NCBI Taxonomy" id="94029"/>
    <lineage>
        <taxon>Eukaryota</taxon>
        <taxon>Metazoa</taxon>
        <taxon>Ecdysozoa</taxon>
        <taxon>Arthropoda</taxon>
        <taxon>Chelicerata</taxon>
        <taxon>Arachnida</taxon>
        <taxon>Araneae</taxon>
        <taxon>Araneomorphae</taxon>
        <taxon>Entelegynae</taxon>
        <taxon>Araneoidea</taxon>
        <taxon>Araneidae</taxon>
        <taxon>Argiope</taxon>
    </lineage>
</organism>
<reference evidence="1" key="2">
    <citation type="submission" date="2020-06" db="EMBL/GenBank/DDBJ databases">
        <authorList>
            <person name="Sheffer M."/>
        </authorList>
    </citation>
    <scope>NUCLEOTIDE SEQUENCE</scope>
</reference>
<accession>A0A8T0EW12</accession>
<dbReference type="AlphaFoldDB" id="A0A8T0EW12"/>
<proteinExistence type="predicted"/>
<comment type="caution">
    <text evidence="1">The sequence shown here is derived from an EMBL/GenBank/DDBJ whole genome shotgun (WGS) entry which is preliminary data.</text>
</comment>
<reference evidence="1" key="1">
    <citation type="journal article" date="2020" name="bioRxiv">
        <title>Chromosome-level reference genome of the European wasp spider Argiope bruennichi: a resource for studies on range expansion and evolutionary adaptation.</title>
        <authorList>
            <person name="Sheffer M.M."/>
            <person name="Hoppe A."/>
            <person name="Krehenwinkel H."/>
            <person name="Uhl G."/>
            <person name="Kuss A.W."/>
            <person name="Jensen L."/>
            <person name="Jensen C."/>
            <person name="Gillespie R.G."/>
            <person name="Hoff K.J."/>
            <person name="Prost S."/>
        </authorList>
    </citation>
    <scope>NUCLEOTIDE SEQUENCE</scope>
</reference>